<gene>
    <name evidence="2" type="ORF">AFUS01_LOCUS17734</name>
</gene>
<comment type="caution">
    <text evidence="2">The sequence shown here is derived from an EMBL/GenBank/DDBJ whole genome shotgun (WGS) entry which is preliminary data.</text>
</comment>
<keyword evidence="3" id="KW-1185">Reference proteome</keyword>
<evidence type="ECO:0000259" key="1">
    <source>
        <dbReference type="Pfam" id="PF00144"/>
    </source>
</evidence>
<dbReference type="InterPro" id="IPR050491">
    <property type="entry name" value="AmpC-like"/>
</dbReference>
<name>A0A8J2K436_9HEXA</name>
<sequence length="325" mass="36597">GIVHSGIPPNFEELVSDLINNFVLPRNNQPGIGITVVTTDGSYNLTRGYGLRNVAKNSSIDDSTLFLIGSVTKSFTATLVAKILNEKFPQYGEAVLDIPVAKLWPSFNFTLIDRARAESTSFRDLLSHRACLARDDVAISFEAFESIEEFAYRSRYIPEGCPFRSGLSYNNNLLALAGELIAQLNGNSNYTELLEIFLKDLGMNSTTVVRENDDYEKWDQLATPYYRKEGDLVTYDFRSINRLQVAGAAGYIISSMTDMSKYARFHLNLGKVNGRQIVPESVLTWLYRPSILFEYFEYKSQDFDVNGNFAYGLGLFIGFFEGKQN</sequence>
<reference evidence="2" key="1">
    <citation type="submission" date="2021-06" db="EMBL/GenBank/DDBJ databases">
        <authorList>
            <person name="Hodson N. C."/>
            <person name="Mongue J. A."/>
            <person name="Jaron S. K."/>
        </authorList>
    </citation>
    <scope>NUCLEOTIDE SEQUENCE</scope>
</reference>
<dbReference type="Proteomes" id="UP000708208">
    <property type="component" value="Unassembled WGS sequence"/>
</dbReference>
<dbReference type="InterPro" id="IPR001466">
    <property type="entry name" value="Beta-lactam-related"/>
</dbReference>
<evidence type="ECO:0000313" key="3">
    <source>
        <dbReference type="Proteomes" id="UP000708208"/>
    </source>
</evidence>
<dbReference type="Pfam" id="PF00144">
    <property type="entry name" value="Beta-lactamase"/>
    <property type="match status" value="1"/>
</dbReference>
<proteinExistence type="predicted"/>
<dbReference type="PANTHER" id="PTHR46825:SF15">
    <property type="entry name" value="BETA-LACTAMASE-RELATED DOMAIN-CONTAINING PROTEIN"/>
    <property type="match status" value="1"/>
</dbReference>
<organism evidence="2 3">
    <name type="scientific">Allacma fusca</name>
    <dbReference type="NCBI Taxonomy" id="39272"/>
    <lineage>
        <taxon>Eukaryota</taxon>
        <taxon>Metazoa</taxon>
        <taxon>Ecdysozoa</taxon>
        <taxon>Arthropoda</taxon>
        <taxon>Hexapoda</taxon>
        <taxon>Collembola</taxon>
        <taxon>Symphypleona</taxon>
        <taxon>Sminthuridae</taxon>
        <taxon>Allacma</taxon>
    </lineage>
</organism>
<dbReference type="OrthoDB" id="7773096at2759"/>
<protein>
    <recommendedName>
        <fullName evidence="1">Beta-lactamase-related domain-containing protein</fullName>
    </recommendedName>
</protein>
<evidence type="ECO:0000313" key="2">
    <source>
        <dbReference type="EMBL" id="CAG7728992.1"/>
    </source>
</evidence>
<accession>A0A8J2K436</accession>
<feature type="domain" description="Beta-lactamase-related" evidence="1">
    <location>
        <begin position="35"/>
        <end position="276"/>
    </location>
</feature>
<dbReference type="PANTHER" id="PTHR46825">
    <property type="entry name" value="D-ALANYL-D-ALANINE-CARBOXYPEPTIDASE/ENDOPEPTIDASE AMPH"/>
    <property type="match status" value="1"/>
</dbReference>
<dbReference type="EMBL" id="CAJVCH010171760">
    <property type="protein sequence ID" value="CAG7728992.1"/>
    <property type="molecule type" value="Genomic_DNA"/>
</dbReference>
<feature type="non-terminal residue" evidence="2">
    <location>
        <position position="1"/>
    </location>
</feature>
<dbReference type="AlphaFoldDB" id="A0A8J2K436"/>